<dbReference type="InterPro" id="IPR001296">
    <property type="entry name" value="Glyco_trans_1"/>
</dbReference>
<reference evidence="5" key="1">
    <citation type="submission" date="2019-04" db="EMBL/GenBank/DDBJ databases">
        <authorList>
            <consortium name="Science for Life Laboratories"/>
        </authorList>
    </citation>
    <scope>NUCLEOTIDE SEQUENCE</scope>
    <source>
        <strain evidence="5">MBLW1</strain>
    </source>
</reference>
<proteinExistence type="predicted"/>
<feature type="domain" description="Glycosyl transferase family 1" evidence="3">
    <location>
        <begin position="204"/>
        <end position="376"/>
    </location>
</feature>
<accession>A0A6C2YP73</accession>
<dbReference type="Pfam" id="PF00534">
    <property type="entry name" value="Glycos_transf_1"/>
    <property type="match status" value="1"/>
</dbReference>
<gene>
    <name evidence="5" type="ORF">GMBLW1_10270</name>
</gene>
<feature type="domain" description="Glycosyl transferase family 4" evidence="4">
    <location>
        <begin position="26"/>
        <end position="187"/>
    </location>
</feature>
<evidence type="ECO:0000313" key="6">
    <source>
        <dbReference type="Proteomes" id="UP000464378"/>
    </source>
</evidence>
<dbReference type="GO" id="GO:0016757">
    <property type="term" value="F:glycosyltransferase activity"/>
    <property type="evidence" value="ECO:0007669"/>
    <property type="project" value="UniProtKB-KW"/>
</dbReference>
<dbReference type="RefSeq" id="WP_162658054.1">
    <property type="nucleotide sequence ID" value="NZ_LR593887.1"/>
</dbReference>
<name>A0A6C2YP73_9BACT</name>
<dbReference type="Gene3D" id="3.40.50.2000">
    <property type="entry name" value="Glycogen Phosphorylase B"/>
    <property type="match status" value="2"/>
</dbReference>
<dbReference type="PANTHER" id="PTHR12526">
    <property type="entry name" value="GLYCOSYLTRANSFERASE"/>
    <property type="match status" value="1"/>
</dbReference>
<keyword evidence="2 5" id="KW-0808">Transferase</keyword>
<dbReference type="InterPro" id="IPR022623">
    <property type="entry name" value="Glyco_trans_4"/>
</dbReference>
<dbReference type="KEGG" id="tim:GMBLW1_10270"/>
<dbReference type="PANTHER" id="PTHR12526:SF510">
    <property type="entry name" value="D-INOSITOL 3-PHOSPHATE GLYCOSYLTRANSFERASE"/>
    <property type="match status" value="1"/>
</dbReference>
<dbReference type="AlphaFoldDB" id="A0A6C2YP73"/>
<evidence type="ECO:0008006" key="7">
    <source>
        <dbReference type="Google" id="ProtNLM"/>
    </source>
</evidence>
<evidence type="ECO:0000259" key="3">
    <source>
        <dbReference type="Pfam" id="PF00534"/>
    </source>
</evidence>
<evidence type="ECO:0000313" key="5">
    <source>
        <dbReference type="EMBL" id="VIP02933.1"/>
    </source>
</evidence>
<evidence type="ECO:0000256" key="2">
    <source>
        <dbReference type="ARBA" id="ARBA00022679"/>
    </source>
</evidence>
<dbReference type="EMBL" id="LR586016">
    <property type="protein sequence ID" value="VIP02933.1"/>
    <property type="molecule type" value="Genomic_DNA"/>
</dbReference>
<organism evidence="5">
    <name type="scientific">Tuwongella immobilis</name>
    <dbReference type="NCBI Taxonomy" id="692036"/>
    <lineage>
        <taxon>Bacteria</taxon>
        <taxon>Pseudomonadati</taxon>
        <taxon>Planctomycetota</taxon>
        <taxon>Planctomycetia</taxon>
        <taxon>Gemmatales</taxon>
        <taxon>Gemmataceae</taxon>
        <taxon>Tuwongella</taxon>
    </lineage>
</organism>
<keyword evidence="1" id="KW-0328">Glycosyltransferase</keyword>
<dbReference type="Proteomes" id="UP000464378">
    <property type="component" value="Chromosome"/>
</dbReference>
<dbReference type="SUPFAM" id="SSF53756">
    <property type="entry name" value="UDP-Glycosyltransferase/glycogen phosphorylase"/>
    <property type="match status" value="1"/>
</dbReference>
<dbReference type="EMBL" id="LR593887">
    <property type="protein sequence ID" value="VTS02887.1"/>
    <property type="molecule type" value="Genomic_DNA"/>
</dbReference>
<dbReference type="InParanoid" id="A0A6C2YP73"/>
<evidence type="ECO:0000256" key="1">
    <source>
        <dbReference type="ARBA" id="ARBA00022676"/>
    </source>
</evidence>
<dbReference type="Pfam" id="PF12000">
    <property type="entry name" value="Glyco_trans_4_3"/>
    <property type="match status" value="1"/>
</dbReference>
<sequence>MHILFIHDNFPAQFGHLAAELVRRHGDRCTFLTGRANAQHPEFEVISYRQRGGATEKTHYCSRTFENQTWQMEAVYRAVVDRADLRPDVIVGHSGLGPTLWLREHFDCPIVCFFEYYYSTRGADLDFRPDFPSSTENRLRAMNRNAFLLLDLENSTLGYSPTEWQRQRFPSRYRDKIRTIFDGIDCQLWQPMSRSPRRIGERVIPDDVPVLTYATRGMESMRGFDIFMKVAKRLMDRMPSLQVLIAGQDRAAYGNDARHTGMASFKDWVLSQDNYDRSRIHFLGLIPPRELAQLFSITDLHIYLTIPFVLSWSLLNALACGATVLASATAPVQEIIRHGENGLLADFFDVDGLTEQAWNVLQSPERYRHLGEAGRQLVQSHYSIDVCLPKFRALLTDAIHLHHAGRAASDSGSIRASNANF</sequence>
<evidence type="ECO:0000259" key="4">
    <source>
        <dbReference type="Pfam" id="PF12000"/>
    </source>
</evidence>
<keyword evidence="6" id="KW-1185">Reference proteome</keyword>
<protein>
    <recommendedName>
        <fullName evidence="7">Glycosyl transferase family 1 domain-containing protein</fullName>
    </recommendedName>
</protein>